<dbReference type="EMBL" id="QXGD01000181">
    <property type="protein sequence ID" value="KAE9248962.1"/>
    <property type="molecule type" value="Genomic_DNA"/>
</dbReference>
<feature type="compositionally biased region" description="Basic residues" evidence="9">
    <location>
        <begin position="992"/>
        <end position="1003"/>
    </location>
</feature>
<dbReference type="InterPro" id="IPR018490">
    <property type="entry name" value="cNMP-bd_dom_sf"/>
</dbReference>
<dbReference type="InterPro" id="IPR027417">
    <property type="entry name" value="P-loop_NTPase"/>
</dbReference>
<proteinExistence type="predicted"/>
<dbReference type="PANTHER" id="PTHR45638:SF11">
    <property type="entry name" value="CYCLIC NUCLEOTIDE-GATED CATION CHANNEL SUBUNIT A"/>
    <property type="match status" value="1"/>
</dbReference>
<evidence type="ECO:0000313" key="14">
    <source>
        <dbReference type="EMBL" id="KAE9146228.1"/>
    </source>
</evidence>
<evidence type="ECO:0000313" key="13">
    <source>
        <dbReference type="EMBL" id="KAE9129407.1"/>
    </source>
</evidence>
<sequence>MERAHVLVRLRGDAAPSSAAGICRTSASTVRLEHSEMSPGVASISFEQVFDVQDSNAHVFQTSITPAVDAAVDGKAATLVATGAASSGKSFACHGDQHKPRNGQAEPGLITLAIRRIFSELERKLSDGWKCNVLLSCWGVDASKNEALTDLLASGTSVPVQDMEKLLVDRSVAVQTPAEAVHLYSRALGRVKEQETQDFVVALHVETLSPSGEARRGRLLVVDLQGGSIIEPRGDVVNQVEKKERAGCFLDAHFPVNETLSAGFGAFVGGTSATYLVVAIQTPAQFQQQAIQSLLYACKAKEIKYCSRINYLSDFIEKKNTHQLVENQKRLSIEARNQAPGCREDFIAPDAPGSVVSTDRCVAFFSERFLSASPPLSTASSDSTCELPFVAPPPRMSEAPELPPSLSPSTSCESEEQQRQSDISRRVRKAYDLAKAATSSPSAATAAFEFTSSQEDVEVHGMLAKMLKHLPRDTLQELTLQAKLEQICTAQIELERALAHETSIKDKCVDRISRLSQTMSCQVVEHEQQLQEALTAKHAAEAQLQELNIKFDGVGREVSRLQAEVQALKGSQYSPAHSENMQNTTTGSDHDRTMLHTLSARLEEAMIQAKDVITFKDGVIQSLEERLQLASKRGAGAVKLLAEERSRFDREKAQLLELMQTKNNNQESEDISRVQTENMTLQQQKADLTVKVAQLALELETARSQWAQEAHDREVRAEQRCAKQVARAEQRLEQATSAMQQQMAQFRNEFDMKIARQRVAGQVACKAGELKCDQLERDLQRMKLKLAKQKVKLEKKARALVANAHQQHEEPLAVLQRETEDLSVRMETILQQEQNALRRAYKSEETVDRLRTQVQQLKASSAELEQERAALRNLCKELEVDKKSLETEHGCQMRELEESLAKQVLAAEARVHEERDRQMQRLMEEHSTEEKRLKVLITAAEQEKAVIQVARQQSTSSVTSRASSTEDGSLSSDNGHQQSIDELDALIDSKERRYRRLEKRRKAGSSTRSPLSSPPTKNSSSSLKRALAHKEEEIAELSARQQQLLAALATANEQETLAKRQIQETETQRQKDISRYEDLLEQLNTVKQENWNLSLALHQRDRRRSVAFIQLVRSLCSARRKVDSHGLVLHATLNMVKSSDVSLGSKGSKGSKGSEMMSWRVLSFGRRSIGRSTGRVHSNFSLHTRLASVVVEDRQDAFDPKATLVKVWEQVLLLCLLHESFLLPYFLAFQPEAVEKVSMLFVVVIICEVVFAVDLYVRANTGYYSDGNLIRDTKRTIKKYVRSRRFVLDVVAILPTQILVTWYPHQVVKLLSVKLLRWSRFPHLVSNLDEFYAKHFVVLKLLKVLASTVYLAHVLACIRYSFGEDKSHTNTWLPPDSSESSMHSRSLHRQYLTSLFWSVGIMTGLFEGELPKRATEFLFTILVALCGFSMFTTLCATIFVISKCESDNAEAMGARINQLVHVLSFHRVPEKQQAKAIEYLKRYYTDAESTDRETAKLLCPSIANDIQVELLKSTIAHVSLFGGCSDQFIVALTSLLEIIAVPAQTTLFSAGDYGDAMYVVHSGVLT</sequence>
<feature type="region of interest" description="Disordered" evidence="9">
    <location>
        <begin position="948"/>
        <end position="1028"/>
    </location>
</feature>
<evidence type="ECO:0000256" key="10">
    <source>
        <dbReference type="SAM" id="Phobius"/>
    </source>
</evidence>
<dbReference type="GO" id="GO:0016020">
    <property type="term" value="C:membrane"/>
    <property type="evidence" value="ECO:0007669"/>
    <property type="project" value="UniProtKB-SubCell"/>
</dbReference>
<dbReference type="GO" id="GO:0008017">
    <property type="term" value="F:microtubule binding"/>
    <property type="evidence" value="ECO:0007669"/>
    <property type="project" value="InterPro"/>
</dbReference>
<dbReference type="SMART" id="SM00129">
    <property type="entry name" value="KISc"/>
    <property type="match status" value="1"/>
</dbReference>
<keyword evidence="2" id="KW-0813">Transport</keyword>
<dbReference type="InterPro" id="IPR000595">
    <property type="entry name" value="cNMP-bd_dom"/>
</dbReference>
<feature type="compositionally biased region" description="Low complexity" evidence="9">
    <location>
        <begin position="1005"/>
        <end position="1024"/>
    </location>
</feature>
<dbReference type="EMBL" id="QXGA01000420">
    <property type="protein sequence ID" value="KAE9146228.1"/>
    <property type="molecule type" value="Genomic_DNA"/>
</dbReference>
<evidence type="ECO:0000256" key="1">
    <source>
        <dbReference type="ARBA" id="ARBA00004141"/>
    </source>
</evidence>
<dbReference type="EMBL" id="QXFZ01000163">
    <property type="protein sequence ID" value="KAE9129407.1"/>
    <property type="molecule type" value="Genomic_DNA"/>
</dbReference>
<evidence type="ECO:0000313" key="12">
    <source>
        <dbReference type="EMBL" id="KAE8946284.1"/>
    </source>
</evidence>
<feature type="compositionally biased region" description="Low complexity" evidence="9">
    <location>
        <begin position="373"/>
        <end position="384"/>
    </location>
</feature>
<feature type="region of interest" description="Disordered" evidence="9">
    <location>
        <begin position="569"/>
        <end position="591"/>
    </location>
</feature>
<dbReference type="Pfam" id="PF00225">
    <property type="entry name" value="Kinesin"/>
    <property type="match status" value="1"/>
</dbReference>
<dbReference type="OrthoDB" id="123929at2759"/>
<evidence type="ECO:0000259" key="11">
    <source>
        <dbReference type="PROSITE" id="PS50042"/>
    </source>
</evidence>
<evidence type="ECO:0000256" key="4">
    <source>
        <dbReference type="ARBA" id="ARBA00022989"/>
    </source>
</evidence>
<feature type="coiled-coil region" evidence="8">
    <location>
        <begin position="847"/>
        <end position="888"/>
    </location>
</feature>
<dbReference type="GO" id="GO:0044877">
    <property type="term" value="F:protein-containing complex binding"/>
    <property type="evidence" value="ECO:0007669"/>
    <property type="project" value="TreeGrafter"/>
</dbReference>
<dbReference type="Gene3D" id="3.40.850.10">
    <property type="entry name" value="Kinesin motor domain"/>
    <property type="match status" value="1"/>
</dbReference>
<comment type="caution">
    <text evidence="14">The sequence shown here is derived from an EMBL/GenBank/DDBJ whole genome shotgun (WGS) entry which is preliminary data.</text>
</comment>
<dbReference type="SUPFAM" id="SSF51206">
    <property type="entry name" value="cAMP-binding domain-like"/>
    <property type="match status" value="1"/>
</dbReference>
<feature type="compositionally biased region" description="Low complexity" evidence="9">
    <location>
        <begin position="948"/>
        <end position="965"/>
    </location>
</feature>
<reference evidence="17 18" key="1">
    <citation type="submission" date="2018-08" db="EMBL/GenBank/DDBJ databases">
        <title>Genomic investigation of the strawberry pathogen Phytophthora fragariae indicates pathogenicity is determined by transcriptional variation in three key races.</title>
        <authorList>
            <person name="Adams T.M."/>
            <person name="Armitage A.D."/>
            <person name="Sobczyk M.K."/>
            <person name="Bates H.J."/>
            <person name="Dunwell J.M."/>
            <person name="Nellist C.F."/>
            <person name="Harrison R.J."/>
        </authorList>
    </citation>
    <scope>NUCLEOTIDE SEQUENCE [LARGE SCALE GENOMIC DNA]</scope>
    <source>
        <strain evidence="16 19">BC-1</strain>
        <strain evidence="15 18">NOV-27</strain>
        <strain evidence="14 20">NOV-5</strain>
        <strain evidence="13 21">NOV-71</strain>
        <strain evidence="12 17">NOV-9</strain>
    </source>
</reference>
<dbReference type="Proteomes" id="UP000429523">
    <property type="component" value="Unassembled WGS sequence"/>
</dbReference>
<dbReference type="InterPro" id="IPR014710">
    <property type="entry name" value="RmlC-like_jellyroll"/>
</dbReference>
<dbReference type="Proteomes" id="UP000441208">
    <property type="component" value="Unassembled WGS sequence"/>
</dbReference>
<keyword evidence="18" id="KW-1185">Reference proteome</keyword>
<dbReference type="PROSITE" id="PS50042">
    <property type="entry name" value="CNMP_BINDING_3"/>
    <property type="match status" value="1"/>
</dbReference>
<feature type="compositionally biased region" description="Polar residues" evidence="9">
    <location>
        <begin position="966"/>
        <end position="980"/>
    </location>
</feature>
<evidence type="ECO:0000313" key="19">
    <source>
        <dbReference type="Proteomes" id="UP000440367"/>
    </source>
</evidence>
<evidence type="ECO:0000256" key="7">
    <source>
        <dbReference type="ARBA" id="ARBA00023286"/>
    </source>
</evidence>
<dbReference type="InterPro" id="IPR005821">
    <property type="entry name" value="Ion_trans_dom"/>
</dbReference>
<feature type="transmembrane region" description="Helical" evidence="10">
    <location>
        <begin position="1336"/>
        <end position="1358"/>
    </location>
</feature>
<gene>
    <name evidence="16" type="ORF">PF002_g5532</name>
    <name evidence="15" type="ORF">PF005_g5033</name>
    <name evidence="14" type="ORF">PF006_g8992</name>
    <name evidence="13" type="ORF">PF007_g4902</name>
    <name evidence="12" type="ORF">PF009_g4085</name>
</gene>
<keyword evidence="7" id="KW-1071">Ligand-gated ion channel</keyword>
<evidence type="ECO:0000256" key="9">
    <source>
        <dbReference type="SAM" id="MobiDB-lite"/>
    </source>
</evidence>
<feature type="transmembrane region" description="Helical" evidence="10">
    <location>
        <begin position="1418"/>
        <end position="1442"/>
    </location>
</feature>
<dbReference type="InterPro" id="IPR001752">
    <property type="entry name" value="Kinesin_motor_dom"/>
</dbReference>
<dbReference type="EMBL" id="QXGB01000170">
    <property type="protein sequence ID" value="KAE9226681.1"/>
    <property type="molecule type" value="Genomic_DNA"/>
</dbReference>
<dbReference type="InterPro" id="IPR050866">
    <property type="entry name" value="CNG_cation_channel"/>
</dbReference>
<evidence type="ECO:0000313" key="21">
    <source>
        <dbReference type="Proteomes" id="UP000441208"/>
    </source>
</evidence>
<dbReference type="Proteomes" id="UP000440732">
    <property type="component" value="Unassembled WGS sequence"/>
</dbReference>
<organism evidence="14 20">
    <name type="scientific">Phytophthora fragariae</name>
    <dbReference type="NCBI Taxonomy" id="53985"/>
    <lineage>
        <taxon>Eukaryota</taxon>
        <taxon>Sar</taxon>
        <taxon>Stramenopiles</taxon>
        <taxon>Oomycota</taxon>
        <taxon>Peronosporomycetes</taxon>
        <taxon>Peronosporales</taxon>
        <taxon>Peronosporaceae</taxon>
        <taxon>Phytophthora</taxon>
    </lineage>
</organism>
<evidence type="ECO:0000256" key="5">
    <source>
        <dbReference type="ARBA" id="ARBA00023065"/>
    </source>
</evidence>
<keyword evidence="6 10" id="KW-0472">Membrane</keyword>
<dbReference type="SUPFAM" id="SSF52540">
    <property type="entry name" value="P-loop containing nucleoside triphosphate hydrolases"/>
    <property type="match status" value="1"/>
</dbReference>
<keyword evidence="3 10" id="KW-0812">Transmembrane</keyword>
<keyword evidence="5" id="KW-0406">Ion transport</keyword>
<protein>
    <recommendedName>
        <fullName evidence="11">Cyclic nucleotide-binding domain-containing protein</fullName>
    </recommendedName>
</protein>
<evidence type="ECO:0000313" key="17">
    <source>
        <dbReference type="Proteomes" id="UP000429523"/>
    </source>
</evidence>
<feature type="compositionally biased region" description="Basic and acidic residues" evidence="9">
    <location>
        <begin position="416"/>
        <end position="425"/>
    </location>
</feature>
<evidence type="ECO:0000256" key="6">
    <source>
        <dbReference type="ARBA" id="ARBA00023136"/>
    </source>
</evidence>
<feature type="compositionally biased region" description="Polar residues" evidence="9">
    <location>
        <begin position="569"/>
        <end position="587"/>
    </location>
</feature>
<dbReference type="GO" id="GO:0005524">
    <property type="term" value="F:ATP binding"/>
    <property type="evidence" value="ECO:0007669"/>
    <property type="project" value="InterPro"/>
</dbReference>
<name>A0A6A3U4F2_9STRA</name>
<dbReference type="PANTHER" id="PTHR45638">
    <property type="entry name" value="CYCLIC NUCLEOTIDE-GATED CATION CHANNEL SUBUNIT A"/>
    <property type="match status" value="1"/>
</dbReference>
<dbReference type="Gene3D" id="1.10.287.70">
    <property type="match status" value="1"/>
</dbReference>
<dbReference type="GO" id="GO:0003777">
    <property type="term" value="F:microtubule motor activity"/>
    <property type="evidence" value="ECO:0007669"/>
    <property type="project" value="InterPro"/>
</dbReference>
<feature type="domain" description="Cyclic nucleotide-binding" evidence="11">
    <location>
        <begin position="1520"/>
        <end position="1566"/>
    </location>
</feature>
<feature type="transmembrane region" description="Helical" evidence="10">
    <location>
        <begin position="1286"/>
        <end position="1305"/>
    </location>
</feature>
<feature type="transmembrane region" description="Helical" evidence="10">
    <location>
        <begin position="1390"/>
        <end position="1406"/>
    </location>
</feature>
<feature type="coiled-coil region" evidence="8">
    <location>
        <begin position="523"/>
        <end position="564"/>
    </location>
</feature>
<evidence type="ECO:0000313" key="16">
    <source>
        <dbReference type="EMBL" id="KAE9248962.1"/>
    </source>
</evidence>
<evidence type="ECO:0000256" key="2">
    <source>
        <dbReference type="ARBA" id="ARBA00022448"/>
    </source>
</evidence>
<evidence type="ECO:0000256" key="3">
    <source>
        <dbReference type="ARBA" id="ARBA00022692"/>
    </source>
</evidence>
<dbReference type="InterPro" id="IPR036961">
    <property type="entry name" value="Kinesin_motor_dom_sf"/>
</dbReference>
<dbReference type="GO" id="GO:0007018">
    <property type="term" value="P:microtubule-based movement"/>
    <property type="evidence" value="ECO:0007669"/>
    <property type="project" value="InterPro"/>
</dbReference>
<dbReference type="Proteomes" id="UP000440367">
    <property type="component" value="Unassembled WGS sequence"/>
</dbReference>
<keyword evidence="7" id="KW-0407">Ion channel</keyword>
<feature type="coiled-coil region" evidence="8">
    <location>
        <begin position="664"/>
        <end position="799"/>
    </location>
</feature>
<feature type="region of interest" description="Disordered" evidence="9">
    <location>
        <begin position="373"/>
        <end position="425"/>
    </location>
</feature>
<evidence type="ECO:0000256" key="8">
    <source>
        <dbReference type="SAM" id="Coils"/>
    </source>
</evidence>
<dbReference type="EMBL" id="QXGF01000124">
    <property type="protein sequence ID" value="KAE8946284.1"/>
    <property type="molecule type" value="Genomic_DNA"/>
</dbReference>
<dbReference type="Pfam" id="PF00520">
    <property type="entry name" value="Ion_trans"/>
    <property type="match status" value="1"/>
</dbReference>
<dbReference type="SUPFAM" id="SSF81324">
    <property type="entry name" value="Voltage-gated potassium channels"/>
    <property type="match status" value="1"/>
</dbReference>
<dbReference type="Proteomes" id="UP000433483">
    <property type="component" value="Unassembled WGS sequence"/>
</dbReference>
<keyword evidence="4 10" id="KW-1133">Transmembrane helix</keyword>
<feature type="compositionally biased region" description="Pro residues" evidence="9">
    <location>
        <begin position="390"/>
        <end position="406"/>
    </location>
</feature>
<dbReference type="Gene3D" id="2.60.120.10">
    <property type="entry name" value="Jelly Rolls"/>
    <property type="match status" value="1"/>
</dbReference>
<comment type="subcellular location">
    <subcellularLocation>
        <location evidence="1">Membrane</location>
        <topology evidence="1">Multi-pass membrane protein</topology>
    </subcellularLocation>
</comment>
<evidence type="ECO:0000313" key="15">
    <source>
        <dbReference type="EMBL" id="KAE9226681.1"/>
    </source>
</evidence>
<accession>A0A6A3U4F2</accession>
<feature type="transmembrane region" description="Helical" evidence="10">
    <location>
        <begin position="1237"/>
        <end position="1257"/>
    </location>
</feature>
<keyword evidence="8" id="KW-0175">Coiled coil</keyword>
<dbReference type="GO" id="GO:0005221">
    <property type="term" value="F:intracellularly cyclic nucleotide-activated monoatomic cation channel activity"/>
    <property type="evidence" value="ECO:0007669"/>
    <property type="project" value="InterPro"/>
</dbReference>
<evidence type="ECO:0000313" key="18">
    <source>
        <dbReference type="Proteomes" id="UP000433483"/>
    </source>
</evidence>
<evidence type="ECO:0000313" key="20">
    <source>
        <dbReference type="Proteomes" id="UP000440732"/>
    </source>
</evidence>